<dbReference type="Pfam" id="PF20177">
    <property type="entry name" value="DUF6542"/>
    <property type="match status" value="1"/>
</dbReference>
<evidence type="ECO:0000313" key="4">
    <source>
        <dbReference type="EMBL" id="MEV5505848.1"/>
    </source>
</evidence>
<evidence type="ECO:0000256" key="1">
    <source>
        <dbReference type="SAM" id="MobiDB-lite"/>
    </source>
</evidence>
<keyword evidence="2" id="KW-1133">Transmembrane helix</keyword>
<feature type="transmembrane region" description="Helical" evidence="2">
    <location>
        <begin position="83"/>
        <end position="102"/>
    </location>
</feature>
<feature type="region of interest" description="Disordered" evidence="1">
    <location>
        <begin position="1"/>
        <end position="38"/>
    </location>
</feature>
<dbReference type="Proteomes" id="UP001552594">
    <property type="component" value="Unassembled WGS sequence"/>
</dbReference>
<dbReference type="InterPro" id="IPR046672">
    <property type="entry name" value="DUF6542"/>
</dbReference>
<protein>
    <submittedName>
        <fullName evidence="4">DUF6542 domain-containing protein</fullName>
    </submittedName>
</protein>
<feature type="transmembrane region" description="Helical" evidence="2">
    <location>
        <begin position="55"/>
        <end position="77"/>
    </location>
</feature>
<reference evidence="4 5" key="1">
    <citation type="submission" date="2024-06" db="EMBL/GenBank/DDBJ databases">
        <title>The Natural Products Discovery Center: Release of the First 8490 Sequenced Strains for Exploring Actinobacteria Biosynthetic Diversity.</title>
        <authorList>
            <person name="Kalkreuter E."/>
            <person name="Kautsar S.A."/>
            <person name="Yang D."/>
            <person name="Bader C.D."/>
            <person name="Teijaro C.N."/>
            <person name="Fluegel L."/>
            <person name="Davis C.M."/>
            <person name="Simpson J.R."/>
            <person name="Lauterbach L."/>
            <person name="Steele A.D."/>
            <person name="Gui C."/>
            <person name="Meng S."/>
            <person name="Li G."/>
            <person name="Viehrig K."/>
            <person name="Ye F."/>
            <person name="Su P."/>
            <person name="Kiefer A.F."/>
            <person name="Nichols A."/>
            <person name="Cepeda A.J."/>
            <person name="Yan W."/>
            <person name="Fan B."/>
            <person name="Jiang Y."/>
            <person name="Adhikari A."/>
            <person name="Zheng C.-J."/>
            <person name="Schuster L."/>
            <person name="Cowan T.M."/>
            <person name="Smanski M.J."/>
            <person name="Chevrette M.G."/>
            <person name="De Carvalho L.P.S."/>
            <person name="Shen B."/>
        </authorList>
    </citation>
    <scope>NUCLEOTIDE SEQUENCE [LARGE SCALE GENOMIC DNA]</scope>
    <source>
        <strain evidence="4 5">NPDC052347</strain>
    </source>
</reference>
<evidence type="ECO:0000256" key="2">
    <source>
        <dbReference type="SAM" id="Phobius"/>
    </source>
</evidence>
<organism evidence="4 5">
    <name type="scientific">Streptomyces orinoci</name>
    <name type="common">Streptoverticillium orinoci</name>
    <dbReference type="NCBI Taxonomy" id="67339"/>
    <lineage>
        <taxon>Bacteria</taxon>
        <taxon>Bacillati</taxon>
        <taxon>Actinomycetota</taxon>
        <taxon>Actinomycetes</taxon>
        <taxon>Kitasatosporales</taxon>
        <taxon>Streptomycetaceae</taxon>
        <taxon>Streptomyces</taxon>
    </lineage>
</organism>
<feature type="transmembrane region" description="Helical" evidence="2">
    <location>
        <begin position="109"/>
        <end position="127"/>
    </location>
</feature>
<feature type="transmembrane region" description="Helical" evidence="2">
    <location>
        <begin position="139"/>
        <end position="165"/>
    </location>
</feature>
<name>A0ABV3JT24_STRON</name>
<dbReference type="EMBL" id="JBFAUK010000003">
    <property type="protein sequence ID" value="MEV5505848.1"/>
    <property type="molecule type" value="Genomic_DNA"/>
</dbReference>
<comment type="caution">
    <text evidence="4">The sequence shown here is derived from an EMBL/GenBank/DDBJ whole genome shotgun (WGS) entry which is preliminary data.</text>
</comment>
<evidence type="ECO:0000313" key="5">
    <source>
        <dbReference type="Proteomes" id="UP001552594"/>
    </source>
</evidence>
<evidence type="ECO:0000259" key="3">
    <source>
        <dbReference type="Pfam" id="PF20177"/>
    </source>
</evidence>
<feature type="compositionally biased region" description="Low complexity" evidence="1">
    <location>
        <begin position="192"/>
        <end position="204"/>
    </location>
</feature>
<accession>A0ABV3JT24</accession>
<keyword evidence="2" id="KW-0812">Transmembrane</keyword>
<feature type="domain" description="DUF6542" evidence="3">
    <location>
        <begin position="57"/>
        <end position="170"/>
    </location>
</feature>
<gene>
    <name evidence="4" type="ORF">AB0L16_05130</name>
</gene>
<feature type="region of interest" description="Disordered" evidence="1">
    <location>
        <begin position="181"/>
        <end position="204"/>
    </location>
</feature>
<dbReference type="RefSeq" id="WP_109283042.1">
    <property type="nucleotide sequence ID" value="NZ_JBFAUK010000003.1"/>
</dbReference>
<keyword evidence="2" id="KW-0472">Membrane</keyword>
<proteinExistence type="predicted"/>
<keyword evidence="5" id="KW-1185">Reference proteome</keyword>
<sequence>MERPSTRSTPHRPGRPSPVPRPAVPLGQGSAGTVYRMGGGRTPPRLPRVLRRLSAARLTGLGGGLLTTGAMLVTGALDSALLAGSPAAYGGCFLLACAACALMIRPAEWLAAPVAVPIAFAVGAVPVDDGTRGLAGQLMGLVSFLSLQAGWLYGGTLLAALVALVRRLAWIRQRKLARIAQRKRPSRPPRSPRCSPAAQARPRR</sequence>